<accession>A0A5B7DSW2</accession>
<evidence type="ECO:0000313" key="1">
    <source>
        <dbReference type="EMBL" id="MPC24365.1"/>
    </source>
</evidence>
<organism evidence="1 2">
    <name type="scientific">Portunus trituberculatus</name>
    <name type="common">Swimming crab</name>
    <name type="synonym">Neptunus trituberculatus</name>
    <dbReference type="NCBI Taxonomy" id="210409"/>
    <lineage>
        <taxon>Eukaryota</taxon>
        <taxon>Metazoa</taxon>
        <taxon>Ecdysozoa</taxon>
        <taxon>Arthropoda</taxon>
        <taxon>Crustacea</taxon>
        <taxon>Multicrustacea</taxon>
        <taxon>Malacostraca</taxon>
        <taxon>Eumalacostraca</taxon>
        <taxon>Eucarida</taxon>
        <taxon>Decapoda</taxon>
        <taxon>Pleocyemata</taxon>
        <taxon>Brachyura</taxon>
        <taxon>Eubrachyura</taxon>
        <taxon>Portunoidea</taxon>
        <taxon>Portunidae</taxon>
        <taxon>Portuninae</taxon>
        <taxon>Portunus</taxon>
    </lineage>
</organism>
<dbReference type="EMBL" id="VSRR010001322">
    <property type="protein sequence ID" value="MPC24365.1"/>
    <property type="molecule type" value="Genomic_DNA"/>
</dbReference>
<name>A0A5B7DSW2_PORTR</name>
<comment type="caution">
    <text evidence="1">The sequence shown here is derived from an EMBL/GenBank/DDBJ whole genome shotgun (WGS) entry which is preliminary data.</text>
</comment>
<keyword evidence="2" id="KW-1185">Reference proteome</keyword>
<sequence>MVVGRSSDSVCARSYERIIARSFESVININSLDCLHEPKNRQRAKRCIGLARNSSSGARFICSTSSQRRRSITIPHPKYIIVAPEN</sequence>
<gene>
    <name evidence="1" type="ORF">E2C01_017446</name>
</gene>
<proteinExistence type="predicted"/>
<dbReference type="AlphaFoldDB" id="A0A5B7DSW2"/>
<dbReference type="Proteomes" id="UP000324222">
    <property type="component" value="Unassembled WGS sequence"/>
</dbReference>
<evidence type="ECO:0000313" key="2">
    <source>
        <dbReference type="Proteomes" id="UP000324222"/>
    </source>
</evidence>
<reference evidence="1 2" key="1">
    <citation type="submission" date="2019-05" db="EMBL/GenBank/DDBJ databases">
        <title>Another draft genome of Portunus trituberculatus and its Hox gene families provides insights of decapod evolution.</title>
        <authorList>
            <person name="Jeong J.-H."/>
            <person name="Song I."/>
            <person name="Kim S."/>
            <person name="Choi T."/>
            <person name="Kim D."/>
            <person name="Ryu S."/>
            <person name="Kim W."/>
        </authorList>
    </citation>
    <scope>NUCLEOTIDE SEQUENCE [LARGE SCALE GENOMIC DNA]</scope>
    <source>
        <tissue evidence="1">Muscle</tissue>
    </source>
</reference>
<protein>
    <submittedName>
        <fullName evidence="1">Uncharacterized protein</fullName>
    </submittedName>
</protein>